<dbReference type="NCBIfam" id="TIGR00613">
    <property type="entry name" value="reco"/>
    <property type="match status" value="1"/>
</dbReference>
<evidence type="ECO:0000313" key="6">
    <source>
        <dbReference type="EMBL" id="PJJ80243.1"/>
    </source>
</evidence>
<keyword evidence="2 4" id="KW-0233">DNA recombination</keyword>
<dbReference type="OrthoDB" id="9789152at2"/>
<keyword evidence="7" id="KW-1185">Reference proteome</keyword>
<evidence type="ECO:0000256" key="4">
    <source>
        <dbReference type="HAMAP-Rule" id="MF_00201"/>
    </source>
</evidence>
<comment type="function">
    <text evidence="4">Involved in DNA repair and RecF pathway recombination.</text>
</comment>
<dbReference type="InterPro" id="IPR022572">
    <property type="entry name" value="DNA_rep/recomb_RecO_N"/>
</dbReference>
<dbReference type="SUPFAM" id="SSF57863">
    <property type="entry name" value="ArfGap/RecO-like zinc finger"/>
    <property type="match status" value="1"/>
</dbReference>
<gene>
    <name evidence="4" type="primary">recO</name>
    <name evidence="6" type="ORF">CLV57_3390</name>
</gene>
<feature type="domain" description="DNA replication/recombination mediator RecO N-terminal" evidence="5">
    <location>
        <begin position="1"/>
        <end position="75"/>
    </location>
</feature>
<organism evidence="6 7">
    <name type="scientific">Mucilaginibacter auburnensis</name>
    <dbReference type="NCBI Taxonomy" id="1457233"/>
    <lineage>
        <taxon>Bacteria</taxon>
        <taxon>Pseudomonadati</taxon>
        <taxon>Bacteroidota</taxon>
        <taxon>Sphingobacteriia</taxon>
        <taxon>Sphingobacteriales</taxon>
        <taxon>Sphingobacteriaceae</taxon>
        <taxon>Mucilaginibacter</taxon>
    </lineage>
</organism>
<evidence type="ECO:0000256" key="2">
    <source>
        <dbReference type="ARBA" id="ARBA00023172"/>
    </source>
</evidence>
<dbReference type="PANTHER" id="PTHR33991">
    <property type="entry name" value="DNA REPAIR PROTEIN RECO"/>
    <property type="match status" value="1"/>
</dbReference>
<evidence type="ECO:0000259" key="5">
    <source>
        <dbReference type="Pfam" id="PF11967"/>
    </source>
</evidence>
<dbReference type="Gene3D" id="2.40.50.140">
    <property type="entry name" value="Nucleic acid-binding proteins"/>
    <property type="match status" value="1"/>
</dbReference>
<dbReference type="GO" id="GO:0006302">
    <property type="term" value="P:double-strand break repair"/>
    <property type="evidence" value="ECO:0007669"/>
    <property type="project" value="TreeGrafter"/>
</dbReference>
<dbReference type="SUPFAM" id="SSF50249">
    <property type="entry name" value="Nucleic acid-binding proteins"/>
    <property type="match status" value="1"/>
</dbReference>
<evidence type="ECO:0000313" key="7">
    <source>
        <dbReference type="Proteomes" id="UP000242687"/>
    </source>
</evidence>
<evidence type="ECO:0000256" key="3">
    <source>
        <dbReference type="ARBA" id="ARBA00023204"/>
    </source>
</evidence>
<reference evidence="6 7" key="1">
    <citation type="submission" date="2017-11" db="EMBL/GenBank/DDBJ databases">
        <title>Genomic Encyclopedia of Archaeal and Bacterial Type Strains, Phase II (KMG-II): From Individual Species to Whole Genera.</title>
        <authorList>
            <person name="Goeker M."/>
        </authorList>
    </citation>
    <scope>NUCLEOTIDE SEQUENCE [LARGE SCALE GENOMIC DNA]</scope>
    <source>
        <strain evidence="6 7">DSM 28175</strain>
    </source>
</reference>
<dbReference type="EMBL" id="PGFJ01000002">
    <property type="protein sequence ID" value="PJJ80243.1"/>
    <property type="molecule type" value="Genomic_DNA"/>
</dbReference>
<dbReference type="GO" id="GO:0006310">
    <property type="term" value="P:DNA recombination"/>
    <property type="evidence" value="ECO:0007669"/>
    <property type="project" value="UniProtKB-UniRule"/>
</dbReference>
<name>A0A2H9VPI4_9SPHI</name>
<dbReference type="Pfam" id="PF02565">
    <property type="entry name" value="RecO_C"/>
    <property type="match status" value="1"/>
</dbReference>
<dbReference type="GO" id="GO:0043590">
    <property type="term" value="C:bacterial nucleoid"/>
    <property type="evidence" value="ECO:0007669"/>
    <property type="project" value="TreeGrafter"/>
</dbReference>
<dbReference type="Proteomes" id="UP000242687">
    <property type="component" value="Unassembled WGS sequence"/>
</dbReference>
<dbReference type="InterPro" id="IPR012340">
    <property type="entry name" value="NA-bd_OB-fold"/>
</dbReference>
<keyword evidence="3 4" id="KW-0234">DNA repair</keyword>
<protein>
    <recommendedName>
        <fullName evidence="4">DNA repair protein RecO</fullName>
    </recommendedName>
    <alternativeName>
        <fullName evidence="4">Recombination protein O</fullName>
    </alternativeName>
</protein>
<dbReference type="InterPro" id="IPR003717">
    <property type="entry name" value="RecO"/>
</dbReference>
<dbReference type="PANTHER" id="PTHR33991:SF1">
    <property type="entry name" value="DNA REPAIR PROTEIN RECO"/>
    <property type="match status" value="1"/>
</dbReference>
<dbReference type="AlphaFoldDB" id="A0A2H9VPI4"/>
<comment type="caution">
    <text evidence="6">The sequence shown here is derived from an EMBL/GenBank/DDBJ whole genome shotgun (WGS) entry which is preliminary data.</text>
</comment>
<comment type="similarity">
    <text evidence="4">Belongs to the RecO family.</text>
</comment>
<dbReference type="InterPro" id="IPR037278">
    <property type="entry name" value="ARFGAP/RecO"/>
</dbReference>
<dbReference type="Pfam" id="PF11967">
    <property type="entry name" value="RecO_N"/>
    <property type="match status" value="1"/>
</dbReference>
<sequence length="241" mass="27682">MLHKTRGIVIKTTDYAESSVIVQVFTEKFGLQSYIINGVKKPKAKISRNMLQPLHLLDMVVYHKNTGGIQRISELKNAPLLQTIPYDIVKSSIVLFLNEVVYKTVKQQTADENLFDFLFSSVEFLDHQTEGLANFHLLFLLNLTRYLGFYPDRYLSGEADYFDLKNGTFQRYKPDGLQYLSPPYTQLFSALLQSGFSSAVALKISNEDRRHLISKLLDYYALHTENFGNVRSHEVLEEVLS</sequence>
<dbReference type="RefSeq" id="WP_100342531.1">
    <property type="nucleotide sequence ID" value="NZ_PGFJ01000002.1"/>
</dbReference>
<keyword evidence="1 4" id="KW-0227">DNA damage</keyword>
<accession>A0A2H9VPI4</accession>
<dbReference type="HAMAP" id="MF_00201">
    <property type="entry name" value="RecO"/>
    <property type="match status" value="1"/>
</dbReference>
<evidence type="ECO:0000256" key="1">
    <source>
        <dbReference type="ARBA" id="ARBA00022763"/>
    </source>
</evidence>
<proteinExistence type="inferred from homology"/>